<accession>A0A5D3YHN7</accession>
<gene>
    <name evidence="2" type="ORF">LX73_2082</name>
</gene>
<dbReference type="RefSeq" id="WP_148899409.1">
    <property type="nucleotide sequence ID" value="NZ_VNHY01000003.1"/>
</dbReference>
<evidence type="ECO:0000313" key="2">
    <source>
        <dbReference type="EMBL" id="TYP92719.1"/>
    </source>
</evidence>
<proteinExistence type="predicted"/>
<keyword evidence="1" id="KW-0175">Coiled coil</keyword>
<evidence type="ECO:0000313" key="3">
    <source>
        <dbReference type="Proteomes" id="UP000324595"/>
    </source>
</evidence>
<dbReference type="AlphaFoldDB" id="A0A5D3YHN7"/>
<name>A0A5D3YHN7_9BACT</name>
<feature type="coiled-coil region" evidence="1">
    <location>
        <begin position="206"/>
        <end position="233"/>
    </location>
</feature>
<dbReference type="InterPro" id="IPR027417">
    <property type="entry name" value="P-loop_NTPase"/>
</dbReference>
<keyword evidence="3" id="KW-1185">Reference proteome</keyword>
<dbReference type="EMBL" id="VNHY01000003">
    <property type="protein sequence ID" value="TYP92719.1"/>
    <property type="molecule type" value="Genomic_DNA"/>
</dbReference>
<dbReference type="Proteomes" id="UP000324595">
    <property type="component" value="Unassembled WGS sequence"/>
</dbReference>
<feature type="coiled-coil region" evidence="1">
    <location>
        <begin position="462"/>
        <end position="496"/>
    </location>
</feature>
<protein>
    <submittedName>
        <fullName evidence="2">Uncharacterized protein</fullName>
    </submittedName>
</protein>
<sequence>MNRQTFQKELNSALGDTLLPKLDAYVEEWFGDRRQLTRYLSALERKGNDQAKIEEGVASILGALGKLLDDQATEQLLEVYQLAVGEVTEPLPSHVHWQQNDDRFISQDEDSLFVAIAKGVKGIARSNPENWQQKIPLQQLVAYHLYNVDFISSWHQQLQRVQLEIITEIEELLVTQTTEEKGNTEDWTTVADTLKKKLDDHEQAIRQRMGDDIDKLKSQINQAVEKTGTLERRPAYYREARTLSRRKETEQKLQSQAEKWTESQQLLHGRTELMLELLNILHAIFDRCSRLRNDLKSYFSEVVTDPLNDLHGLLQQGKKETSVRQIHQLKEQLMQHVDEQIIGRLKKDIEQQVFTQKAEHFYDDLLMRGNQASQEQTMLHDMDLEKNPPEIDSRKIDWRLLVVRQIREQLVSKIQPLQQQYVSFLAELLEDIRDISNVIDVNLESAVAVEDDHQGEKGEDTKEVAREALERLLNTVEELQSRSEEKHREIIDVIQEGQESFTEFLLALVHEGDLNELQLLNAKYKAKETTSGWQTIIRSRMAQVQDHLALWSRFGWKKIKSTVHTLGIFLGFLQKEMEETKRADIATYLSETDQKMQELPYIYRRLFNFDAKADQRFYVQALDSASILKKAYGQWQQSFPSTLAVVGEKGSGKSTFLNLTLEAEISDNQLIQLTMHDTIWTEDQLVEVLGDGLGIKSAQSIQEVVEIINGWSNRKVICIECIQNCFIRNLNGYEVIEKLCYLISETKNQVFWVVSCSRYSWRFLDKTVQLSDYFSHLTTTDRLDADQIKRVILNRHRSSGYTLHFEVDDDTIKPRSYRKLMDDEEKAQEYLQENYFEKLTELAEGNASVAMIFWIRSIREFDDTYCYIQPLEVTSVEMIKDLDPQVLFTLAAFVLHDTISDEDLSMIMHLTKEESRLMINRLQSRGLLVEKDGAYGINHLMYRQIVRVLKERNIIHLV</sequence>
<comment type="caution">
    <text evidence="2">The sequence shown here is derived from an EMBL/GenBank/DDBJ whole genome shotgun (WGS) entry which is preliminary data.</text>
</comment>
<dbReference type="SUPFAM" id="SSF52540">
    <property type="entry name" value="P-loop containing nucleoside triphosphate hydrolases"/>
    <property type="match status" value="1"/>
</dbReference>
<organism evidence="2 3">
    <name type="scientific">Fodinibius salinus</name>
    <dbReference type="NCBI Taxonomy" id="860790"/>
    <lineage>
        <taxon>Bacteria</taxon>
        <taxon>Pseudomonadati</taxon>
        <taxon>Balneolota</taxon>
        <taxon>Balneolia</taxon>
        <taxon>Balneolales</taxon>
        <taxon>Balneolaceae</taxon>
        <taxon>Fodinibius</taxon>
    </lineage>
</organism>
<dbReference type="OrthoDB" id="1109088at2"/>
<reference evidence="2 3" key="1">
    <citation type="submission" date="2019-07" db="EMBL/GenBank/DDBJ databases">
        <title>Genomic Encyclopedia of Archaeal and Bacterial Type Strains, Phase II (KMG-II): from individual species to whole genera.</title>
        <authorList>
            <person name="Goeker M."/>
        </authorList>
    </citation>
    <scope>NUCLEOTIDE SEQUENCE [LARGE SCALE GENOMIC DNA]</scope>
    <source>
        <strain evidence="2 3">DSM 21935</strain>
    </source>
</reference>
<evidence type="ECO:0000256" key="1">
    <source>
        <dbReference type="SAM" id="Coils"/>
    </source>
</evidence>